<protein>
    <submittedName>
        <fullName evidence="2">Rpn family recombination-promoting nuclease/putative transposase</fullName>
    </submittedName>
</protein>
<evidence type="ECO:0000313" key="2">
    <source>
        <dbReference type="EMBL" id="MCU6686512.1"/>
    </source>
</evidence>
<dbReference type="PANTHER" id="PTHR41317:SF1">
    <property type="entry name" value="PD-(D_E)XK NUCLEASE FAMILY TRANSPOSASE"/>
    <property type="match status" value="1"/>
</dbReference>
<dbReference type="Proteomes" id="UP001652431">
    <property type="component" value="Unassembled WGS sequence"/>
</dbReference>
<dbReference type="EMBL" id="JAOQJU010000007">
    <property type="protein sequence ID" value="MCU6686512.1"/>
    <property type="molecule type" value="Genomic_DNA"/>
</dbReference>
<keyword evidence="1" id="KW-0175">Coiled coil</keyword>
<accession>A0ABT2RM66</accession>
<dbReference type="NCBIfam" id="TIGR01784">
    <property type="entry name" value="T_den_put_tspse"/>
    <property type="match status" value="1"/>
</dbReference>
<gene>
    <name evidence="2" type="ORF">OCV99_08110</name>
</gene>
<feature type="coiled-coil region" evidence="1">
    <location>
        <begin position="248"/>
        <end position="289"/>
    </location>
</feature>
<name>A0ABT2RM66_9FIRM</name>
<dbReference type="RefSeq" id="WP_262575212.1">
    <property type="nucleotide sequence ID" value="NZ_JAOQJU010000007.1"/>
</dbReference>
<reference evidence="2 3" key="1">
    <citation type="journal article" date="2021" name="ISME Commun">
        <title>Automated analysis of genomic sequences facilitates high-throughput and comprehensive description of bacteria.</title>
        <authorList>
            <person name="Hitch T.C.A."/>
        </authorList>
    </citation>
    <scope>NUCLEOTIDE SEQUENCE [LARGE SCALE GENOMIC DNA]</scope>
    <source>
        <strain evidence="2 3">Sanger_03</strain>
    </source>
</reference>
<organism evidence="2 3">
    <name type="scientific">Dorea acetigenes</name>
    <dbReference type="NCBI Taxonomy" id="2981787"/>
    <lineage>
        <taxon>Bacteria</taxon>
        <taxon>Bacillati</taxon>
        <taxon>Bacillota</taxon>
        <taxon>Clostridia</taxon>
        <taxon>Lachnospirales</taxon>
        <taxon>Lachnospiraceae</taxon>
        <taxon>Dorea</taxon>
    </lineage>
</organism>
<dbReference type="PANTHER" id="PTHR41317">
    <property type="entry name" value="PD-(D_E)XK NUCLEASE FAMILY TRANSPOSASE"/>
    <property type="match status" value="1"/>
</dbReference>
<evidence type="ECO:0000313" key="3">
    <source>
        <dbReference type="Proteomes" id="UP001652431"/>
    </source>
</evidence>
<dbReference type="InterPro" id="IPR010106">
    <property type="entry name" value="RpnA"/>
</dbReference>
<sequence length="295" mass="34325">MPDTNYQLLLHDEINWDEVSGPIGIPLTNDYLFRALLQRNNQVLKSLLCSLLHLNISDVHSVTITNPIELGKTITDKEFILDIRIELNRNTVINLEMQVANEGNWPERSLCYLCRAFDNLNSGDDYTAVKPAIHIGILDFTLFEDSPEFYATYRIMNEKTRRIYSDKLRLSVLDLSCINLATEEDMQYGIDHWASLFKATTWEELKMLAKSDKYLQDAVDSVYVLTQDEKIRQQCEAREDYRRRTAGRERMLKEALEEKEKLAAEKQQLTSEKQQLSEENQRLVQLLLENGIKTN</sequence>
<proteinExistence type="predicted"/>
<dbReference type="Pfam" id="PF12784">
    <property type="entry name" value="PDDEXK_2"/>
    <property type="match status" value="1"/>
</dbReference>
<keyword evidence="3" id="KW-1185">Reference proteome</keyword>
<evidence type="ECO:0000256" key="1">
    <source>
        <dbReference type="SAM" id="Coils"/>
    </source>
</evidence>
<comment type="caution">
    <text evidence="2">The sequence shown here is derived from an EMBL/GenBank/DDBJ whole genome shotgun (WGS) entry which is preliminary data.</text>
</comment>